<dbReference type="AlphaFoldDB" id="A0A7T0BTG6"/>
<evidence type="ECO:0000256" key="1">
    <source>
        <dbReference type="ARBA" id="ARBA00007274"/>
    </source>
</evidence>
<feature type="domain" description="Mannose-1-phosphate guanyltransferase C-terminal" evidence="3">
    <location>
        <begin position="256"/>
        <end position="331"/>
    </location>
</feature>
<dbReference type="SUPFAM" id="SSF53448">
    <property type="entry name" value="Nucleotide-diphospho-sugar transferases"/>
    <property type="match status" value="1"/>
</dbReference>
<accession>A0A7T0BTG6</accession>
<evidence type="ECO:0000313" key="4">
    <source>
        <dbReference type="EMBL" id="QPJ60613.1"/>
    </source>
</evidence>
<sequence length="332" mass="36250">MKAMVLAAGFGTRLKPLTQVLPKPMFPILGKPVLEHTLAHLARFGIRDITVNLHHLPAAVQGYFGNGETLGIELHYSYEQEILGTAGGILKARKYLDGGPFIVMNSDIITDIDLEKVMAFHQARGSALTMVLTDGEVTGIHDPIELDENDRVVHMPGASSKNMPDTTRPVTFTGVQIIEPEIFDRIPVNQFCGTTKEIYPEMIEDGRRVYGYLHKGYWQDMGTREQYLQVHKEILDGKTTLPASSSTALPEGANIVAPVWIGKDCKISNAATIGPYAVLGKGCVVENGAEIKNTVCWERVRTGENARIESSVLATGVVVLADAEISKESIIP</sequence>
<organism evidence="4 5">
    <name type="scientific">Candidatus Nitronauta litoralis</name>
    <dbReference type="NCBI Taxonomy" id="2705533"/>
    <lineage>
        <taxon>Bacteria</taxon>
        <taxon>Pseudomonadati</taxon>
        <taxon>Nitrospinota/Tectimicrobiota group</taxon>
        <taxon>Nitrospinota</taxon>
        <taxon>Nitrospinia</taxon>
        <taxon>Nitrospinales</taxon>
        <taxon>Nitrospinaceae</taxon>
        <taxon>Candidatus Nitronauta</taxon>
    </lineage>
</organism>
<comment type="similarity">
    <text evidence="1">Belongs to the transferase hexapeptide repeat family.</text>
</comment>
<evidence type="ECO:0000313" key="5">
    <source>
        <dbReference type="Proteomes" id="UP000594688"/>
    </source>
</evidence>
<dbReference type="Proteomes" id="UP000594688">
    <property type="component" value="Chromosome"/>
</dbReference>
<dbReference type="InterPro" id="IPR050486">
    <property type="entry name" value="Mannose-1P_guanyltransferase"/>
</dbReference>
<dbReference type="InterPro" id="IPR011004">
    <property type="entry name" value="Trimer_LpxA-like_sf"/>
</dbReference>
<dbReference type="Pfam" id="PF00483">
    <property type="entry name" value="NTP_transferase"/>
    <property type="match status" value="1"/>
</dbReference>
<proteinExistence type="inferred from homology"/>
<dbReference type="SUPFAM" id="SSF51161">
    <property type="entry name" value="Trimeric LpxA-like enzymes"/>
    <property type="match status" value="1"/>
</dbReference>
<dbReference type="KEGG" id="nli:G3M70_01410"/>
<dbReference type="Pfam" id="PF25087">
    <property type="entry name" value="GMPPB_C"/>
    <property type="match status" value="1"/>
</dbReference>
<dbReference type="InterPro" id="IPR005835">
    <property type="entry name" value="NTP_transferase_dom"/>
</dbReference>
<evidence type="ECO:0000259" key="3">
    <source>
        <dbReference type="Pfam" id="PF25087"/>
    </source>
</evidence>
<feature type="domain" description="Nucleotidyl transferase" evidence="2">
    <location>
        <begin position="2"/>
        <end position="236"/>
    </location>
</feature>
<reference evidence="4 5" key="1">
    <citation type="submission" date="2020-02" db="EMBL/GenBank/DDBJ databases">
        <title>Genomic and physiological characterization of two novel Nitrospinaceae genera.</title>
        <authorList>
            <person name="Mueller A.J."/>
            <person name="Jung M.-Y."/>
            <person name="Strachan C.R."/>
            <person name="Herbold C.W."/>
            <person name="Kirkegaard R.H."/>
            <person name="Daims H."/>
        </authorList>
    </citation>
    <scope>NUCLEOTIDE SEQUENCE [LARGE SCALE GENOMIC DNA]</scope>
    <source>
        <strain evidence="4">EB</strain>
    </source>
</reference>
<gene>
    <name evidence="4" type="ORF">G3M70_01410</name>
</gene>
<protein>
    <submittedName>
        <fullName evidence="4">NDP-sugar synthase</fullName>
    </submittedName>
</protein>
<name>A0A7T0BTG6_9BACT</name>
<dbReference type="CDD" id="cd06422">
    <property type="entry name" value="NTP_transferase_like_1"/>
    <property type="match status" value="1"/>
</dbReference>
<dbReference type="EMBL" id="CP048685">
    <property type="protein sequence ID" value="QPJ60613.1"/>
    <property type="molecule type" value="Genomic_DNA"/>
</dbReference>
<evidence type="ECO:0000259" key="2">
    <source>
        <dbReference type="Pfam" id="PF00483"/>
    </source>
</evidence>
<dbReference type="InterPro" id="IPR056729">
    <property type="entry name" value="GMPPB_C"/>
</dbReference>
<dbReference type="Gene3D" id="3.90.550.10">
    <property type="entry name" value="Spore Coat Polysaccharide Biosynthesis Protein SpsA, Chain A"/>
    <property type="match status" value="1"/>
</dbReference>
<dbReference type="PANTHER" id="PTHR22572">
    <property type="entry name" value="SUGAR-1-PHOSPHATE GUANYL TRANSFERASE"/>
    <property type="match status" value="1"/>
</dbReference>
<dbReference type="Gene3D" id="2.160.10.10">
    <property type="entry name" value="Hexapeptide repeat proteins"/>
    <property type="match status" value="1"/>
</dbReference>
<dbReference type="InterPro" id="IPR029044">
    <property type="entry name" value="Nucleotide-diphossugar_trans"/>
</dbReference>